<dbReference type="GO" id="GO:0043565">
    <property type="term" value="F:sequence-specific DNA binding"/>
    <property type="evidence" value="ECO:0007669"/>
    <property type="project" value="InterPro"/>
</dbReference>
<evidence type="ECO:0000256" key="3">
    <source>
        <dbReference type="ARBA" id="ARBA00023015"/>
    </source>
</evidence>
<dbReference type="PANTHER" id="PTHR45714:SF72">
    <property type="entry name" value="HOMEOBOX-LEUCINE ZIPPER PROTEIN HOX26-RELATED"/>
    <property type="match status" value="1"/>
</dbReference>
<keyword evidence="4 8" id="KW-0238">DNA-binding</keyword>
<evidence type="ECO:0000256" key="7">
    <source>
        <dbReference type="ARBA" id="ARBA00023242"/>
    </source>
</evidence>
<feature type="coiled-coil region" evidence="10">
    <location>
        <begin position="138"/>
        <end position="172"/>
    </location>
</feature>
<name>A0AAV5IR69_9ROSI</name>
<dbReference type="SMART" id="SM00389">
    <property type="entry name" value="HOX"/>
    <property type="match status" value="1"/>
</dbReference>
<evidence type="ECO:0000256" key="2">
    <source>
        <dbReference type="ARBA" id="ARBA00006074"/>
    </source>
</evidence>
<dbReference type="SMART" id="SM00340">
    <property type="entry name" value="HALZ"/>
    <property type="match status" value="1"/>
</dbReference>
<evidence type="ECO:0000256" key="10">
    <source>
        <dbReference type="SAM" id="Coils"/>
    </source>
</evidence>
<evidence type="ECO:0000256" key="4">
    <source>
        <dbReference type="ARBA" id="ARBA00023125"/>
    </source>
</evidence>
<evidence type="ECO:0000256" key="6">
    <source>
        <dbReference type="ARBA" id="ARBA00023163"/>
    </source>
</evidence>
<dbReference type="PROSITE" id="PS00027">
    <property type="entry name" value="HOMEOBOX_1"/>
    <property type="match status" value="1"/>
</dbReference>
<keyword evidence="3" id="KW-0805">Transcription regulation</keyword>
<dbReference type="Proteomes" id="UP001054252">
    <property type="component" value="Unassembled WGS sequence"/>
</dbReference>
<dbReference type="InterPro" id="IPR009057">
    <property type="entry name" value="Homeodomain-like_sf"/>
</dbReference>
<keyword evidence="6" id="KW-0804">Transcription</keyword>
<dbReference type="GO" id="GO:0005634">
    <property type="term" value="C:nucleus"/>
    <property type="evidence" value="ECO:0007669"/>
    <property type="project" value="UniProtKB-SubCell"/>
</dbReference>
<dbReference type="PROSITE" id="PS50071">
    <property type="entry name" value="HOMEOBOX_2"/>
    <property type="match status" value="1"/>
</dbReference>
<dbReference type="PANTHER" id="PTHR45714">
    <property type="entry name" value="HOMEOBOX-LEUCINE ZIPPER PROTEIN HAT14"/>
    <property type="match status" value="1"/>
</dbReference>
<dbReference type="InterPro" id="IPR050762">
    <property type="entry name" value="HD-ZIP_Homeobox_LZ_Class_II"/>
</dbReference>
<reference evidence="13 14" key="1">
    <citation type="journal article" date="2021" name="Commun. Biol.">
        <title>The genome of Shorea leprosula (Dipterocarpaceae) highlights the ecological relevance of drought in aseasonal tropical rainforests.</title>
        <authorList>
            <person name="Ng K.K.S."/>
            <person name="Kobayashi M.J."/>
            <person name="Fawcett J.A."/>
            <person name="Hatakeyama M."/>
            <person name="Paape T."/>
            <person name="Ng C.H."/>
            <person name="Ang C.C."/>
            <person name="Tnah L.H."/>
            <person name="Lee C.T."/>
            <person name="Nishiyama T."/>
            <person name="Sese J."/>
            <person name="O'Brien M.J."/>
            <person name="Copetti D."/>
            <person name="Mohd Noor M.I."/>
            <person name="Ong R.C."/>
            <person name="Putra M."/>
            <person name="Sireger I.Z."/>
            <person name="Indrioko S."/>
            <person name="Kosugi Y."/>
            <person name="Izuno A."/>
            <person name="Isagi Y."/>
            <person name="Lee S.L."/>
            <person name="Shimizu K.K."/>
        </authorList>
    </citation>
    <scope>NUCLEOTIDE SEQUENCE [LARGE SCALE GENOMIC DNA]</scope>
    <source>
        <strain evidence="13">214</strain>
    </source>
</reference>
<feature type="region of interest" description="Disordered" evidence="11">
    <location>
        <begin position="52"/>
        <end position="85"/>
    </location>
</feature>
<sequence length="230" mass="26109">MADEEECSTRLGLGLCVGGHNLPRGERQKDRHQSPCLDLSVALCLKEQAPKADRSSLRTREEEDEIDDWKNNRSNNNNMISGKKKLKLTKEQSSLLEDNFKLRANLNPAQKQALSEQLNLKPRQVEVWFQNRRARTKLKQTAVDCEFLKRRCEDLSNENRRLKKEMKELWSLKATASAAPLSLFNQIPKAATLSLCPSCGKKEEKAAVVLNNKLQGGSVGTWYKSRLTNS</sequence>
<comment type="similarity">
    <text evidence="2">Belongs to the HD-ZIP homeobox family. Class II subfamily.</text>
</comment>
<dbReference type="InterPro" id="IPR001356">
    <property type="entry name" value="HD"/>
</dbReference>
<dbReference type="InterPro" id="IPR017970">
    <property type="entry name" value="Homeobox_CS"/>
</dbReference>
<keyword evidence="7 8" id="KW-0539">Nucleus</keyword>
<evidence type="ECO:0000313" key="13">
    <source>
        <dbReference type="EMBL" id="GKV00428.1"/>
    </source>
</evidence>
<evidence type="ECO:0000256" key="9">
    <source>
        <dbReference type="RuleBase" id="RU000682"/>
    </source>
</evidence>
<comment type="caution">
    <text evidence="13">The sequence shown here is derived from an EMBL/GenBank/DDBJ whole genome shotgun (WGS) entry which is preliminary data.</text>
</comment>
<dbReference type="CDD" id="cd00086">
    <property type="entry name" value="homeodomain"/>
    <property type="match status" value="1"/>
</dbReference>
<evidence type="ECO:0000256" key="11">
    <source>
        <dbReference type="SAM" id="MobiDB-lite"/>
    </source>
</evidence>
<feature type="compositionally biased region" description="Basic and acidic residues" evidence="11">
    <location>
        <begin position="52"/>
        <end position="61"/>
    </location>
</feature>
<evidence type="ECO:0000256" key="5">
    <source>
        <dbReference type="ARBA" id="ARBA00023155"/>
    </source>
</evidence>
<dbReference type="GO" id="GO:0000981">
    <property type="term" value="F:DNA-binding transcription factor activity, RNA polymerase II-specific"/>
    <property type="evidence" value="ECO:0007669"/>
    <property type="project" value="InterPro"/>
</dbReference>
<dbReference type="EMBL" id="BPVZ01000015">
    <property type="protein sequence ID" value="GKV00428.1"/>
    <property type="molecule type" value="Genomic_DNA"/>
</dbReference>
<feature type="domain" description="Homeobox" evidence="12">
    <location>
        <begin position="79"/>
        <end position="139"/>
    </location>
</feature>
<dbReference type="InterPro" id="IPR003106">
    <property type="entry name" value="Leu_zip_homeo"/>
</dbReference>
<evidence type="ECO:0000256" key="1">
    <source>
        <dbReference type="ARBA" id="ARBA00004123"/>
    </source>
</evidence>
<protein>
    <recommendedName>
        <fullName evidence="12">Homeobox domain-containing protein</fullName>
    </recommendedName>
</protein>
<accession>A0AAV5IR69</accession>
<dbReference type="AlphaFoldDB" id="A0AAV5IR69"/>
<dbReference type="SUPFAM" id="SSF46689">
    <property type="entry name" value="Homeodomain-like"/>
    <property type="match status" value="1"/>
</dbReference>
<keyword evidence="5 8" id="KW-0371">Homeobox</keyword>
<gene>
    <name evidence="13" type="ORF">SLEP1_g13114</name>
</gene>
<evidence type="ECO:0000259" key="12">
    <source>
        <dbReference type="PROSITE" id="PS50071"/>
    </source>
</evidence>
<comment type="subcellular location">
    <subcellularLocation>
        <location evidence="1 8 9">Nucleus</location>
    </subcellularLocation>
</comment>
<keyword evidence="10" id="KW-0175">Coiled coil</keyword>
<dbReference type="Pfam" id="PF00046">
    <property type="entry name" value="Homeodomain"/>
    <property type="match status" value="1"/>
</dbReference>
<feature type="DNA-binding region" description="Homeobox" evidence="8">
    <location>
        <begin position="81"/>
        <end position="140"/>
    </location>
</feature>
<keyword evidence="14" id="KW-1185">Reference proteome</keyword>
<organism evidence="13 14">
    <name type="scientific">Rubroshorea leprosula</name>
    <dbReference type="NCBI Taxonomy" id="152421"/>
    <lineage>
        <taxon>Eukaryota</taxon>
        <taxon>Viridiplantae</taxon>
        <taxon>Streptophyta</taxon>
        <taxon>Embryophyta</taxon>
        <taxon>Tracheophyta</taxon>
        <taxon>Spermatophyta</taxon>
        <taxon>Magnoliopsida</taxon>
        <taxon>eudicotyledons</taxon>
        <taxon>Gunneridae</taxon>
        <taxon>Pentapetalae</taxon>
        <taxon>rosids</taxon>
        <taxon>malvids</taxon>
        <taxon>Malvales</taxon>
        <taxon>Dipterocarpaceae</taxon>
        <taxon>Rubroshorea</taxon>
    </lineage>
</organism>
<evidence type="ECO:0000313" key="14">
    <source>
        <dbReference type="Proteomes" id="UP001054252"/>
    </source>
</evidence>
<dbReference type="Gene3D" id="1.10.10.60">
    <property type="entry name" value="Homeodomain-like"/>
    <property type="match status" value="1"/>
</dbReference>
<evidence type="ECO:0000256" key="8">
    <source>
        <dbReference type="PROSITE-ProRule" id="PRU00108"/>
    </source>
</evidence>
<proteinExistence type="inferred from homology"/>